<dbReference type="Pfam" id="PF09601">
    <property type="entry name" value="DUF2459"/>
    <property type="match status" value="1"/>
</dbReference>
<dbReference type="eggNOG" id="ENOG502Z9A2">
    <property type="taxonomic scope" value="Bacteria"/>
</dbReference>
<evidence type="ECO:0000313" key="3">
    <source>
        <dbReference type="Proteomes" id="UP000002945"/>
    </source>
</evidence>
<accession>A9DMF6</accession>
<comment type="caution">
    <text evidence="2">The sequence shown here is derived from an EMBL/GenBank/DDBJ whole genome shotgun (WGS) entry which is preliminary data.</text>
</comment>
<dbReference type="Proteomes" id="UP000002945">
    <property type="component" value="Unassembled WGS sequence"/>
</dbReference>
<evidence type="ECO:0000256" key="1">
    <source>
        <dbReference type="SAM" id="Phobius"/>
    </source>
</evidence>
<dbReference type="HOGENOM" id="CLU_086263_0_0_10"/>
<protein>
    <recommendedName>
        <fullName evidence="4">DUF2459 domain-containing protein</fullName>
    </recommendedName>
</protein>
<evidence type="ECO:0008006" key="4">
    <source>
        <dbReference type="Google" id="ProtNLM"/>
    </source>
</evidence>
<dbReference type="AlphaFoldDB" id="A9DMF6"/>
<dbReference type="STRING" id="391587.KAOT1_21067"/>
<name>A9DMF6_9FLAO</name>
<proteinExistence type="predicted"/>
<keyword evidence="3" id="KW-1185">Reference proteome</keyword>
<dbReference type="InterPro" id="IPR011727">
    <property type="entry name" value="CHP02117"/>
</dbReference>
<keyword evidence="1" id="KW-1133">Transmembrane helix</keyword>
<reference evidence="2 3" key="1">
    <citation type="journal article" date="2011" name="J. Bacteriol.">
        <title>Genome sequence of the algicidal bacterium Kordia algicida OT-1.</title>
        <authorList>
            <person name="Lee H.S."/>
            <person name="Kang S.G."/>
            <person name="Kwon K.K."/>
            <person name="Lee J.H."/>
            <person name="Kim S.J."/>
        </authorList>
    </citation>
    <scope>NUCLEOTIDE SEQUENCE [LARGE SCALE GENOMIC DNA]</scope>
    <source>
        <strain evidence="2 3">OT-1</strain>
    </source>
</reference>
<evidence type="ECO:0000313" key="2">
    <source>
        <dbReference type="EMBL" id="EDP97694.1"/>
    </source>
</evidence>
<sequence length="216" mass="25166">MKFIKKTIKWIVCILLIPIVYVLISFICTAITVNGETPQETPHTIYLSTNGVHLDIVISKNNLQEKLRKQLQEKLDDVSYISFGWGDENFYLNTPTWEDLTFSNAFSAMFLKSNTLMHVTTHEVRRNSWVVIQVSEEQLTRLNLFISETFQQDKKRNSVKLLEKSYGNFDSFYKANGSYSCFKTCNTWVNQALKESKIKACLWTLFDDGLLNKHRK</sequence>
<keyword evidence="1" id="KW-0812">Transmembrane</keyword>
<dbReference type="RefSeq" id="WP_007096742.1">
    <property type="nucleotide sequence ID" value="NZ_CP142125.1"/>
</dbReference>
<dbReference type="EMBL" id="ABIB01000002">
    <property type="protein sequence ID" value="EDP97694.1"/>
    <property type="molecule type" value="Genomic_DNA"/>
</dbReference>
<feature type="transmembrane region" description="Helical" evidence="1">
    <location>
        <begin position="12"/>
        <end position="33"/>
    </location>
</feature>
<keyword evidence="1" id="KW-0472">Membrane</keyword>
<organism evidence="2 3">
    <name type="scientific">Kordia algicida OT-1</name>
    <dbReference type="NCBI Taxonomy" id="391587"/>
    <lineage>
        <taxon>Bacteria</taxon>
        <taxon>Pseudomonadati</taxon>
        <taxon>Bacteroidota</taxon>
        <taxon>Flavobacteriia</taxon>
        <taxon>Flavobacteriales</taxon>
        <taxon>Flavobacteriaceae</taxon>
        <taxon>Kordia</taxon>
    </lineage>
</organism>
<gene>
    <name evidence="2" type="ORF">KAOT1_21067</name>
</gene>
<dbReference type="OrthoDB" id="211174at2"/>